<feature type="region of interest" description="Disordered" evidence="1">
    <location>
        <begin position="1"/>
        <end position="37"/>
    </location>
</feature>
<dbReference type="GO" id="GO:1901135">
    <property type="term" value="P:carbohydrate derivative metabolic process"/>
    <property type="evidence" value="ECO:0007669"/>
    <property type="project" value="InterPro"/>
</dbReference>
<dbReference type="InterPro" id="IPR046348">
    <property type="entry name" value="SIS_dom_sf"/>
</dbReference>
<dbReference type="InterPro" id="IPR001347">
    <property type="entry name" value="SIS_dom"/>
</dbReference>
<name>A0A6A6PYY8_9PEZI</name>
<evidence type="ECO:0000313" key="3">
    <source>
        <dbReference type="EMBL" id="KAF2485418.1"/>
    </source>
</evidence>
<dbReference type="RefSeq" id="XP_033591987.1">
    <property type="nucleotide sequence ID" value="XM_033736777.1"/>
</dbReference>
<evidence type="ECO:0000256" key="1">
    <source>
        <dbReference type="SAM" id="MobiDB-lite"/>
    </source>
</evidence>
<dbReference type="Proteomes" id="UP000799767">
    <property type="component" value="Unassembled WGS sequence"/>
</dbReference>
<feature type="compositionally biased region" description="Acidic residues" evidence="1">
    <location>
        <begin position="15"/>
        <end position="25"/>
    </location>
</feature>
<feature type="domain" description="SIS" evidence="2">
    <location>
        <begin position="80"/>
        <end position="233"/>
    </location>
</feature>
<organism evidence="3 4">
    <name type="scientific">Neohortaea acidophila</name>
    <dbReference type="NCBI Taxonomy" id="245834"/>
    <lineage>
        <taxon>Eukaryota</taxon>
        <taxon>Fungi</taxon>
        <taxon>Dikarya</taxon>
        <taxon>Ascomycota</taxon>
        <taxon>Pezizomycotina</taxon>
        <taxon>Dothideomycetes</taxon>
        <taxon>Dothideomycetidae</taxon>
        <taxon>Mycosphaerellales</taxon>
        <taxon>Teratosphaeriaceae</taxon>
        <taxon>Neohortaea</taxon>
    </lineage>
</organism>
<dbReference type="EMBL" id="MU001633">
    <property type="protein sequence ID" value="KAF2485418.1"/>
    <property type="molecule type" value="Genomic_DNA"/>
</dbReference>
<dbReference type="Gene3D" id="3.40.50.10490">
    <property type="entry name" value="Glucose-6-phosphate isomerase like protein, domain 1"/>
    <property type="match status" value="1"/>
</dbReference>
<gene>
    <name evidence="3" type="ORF">BDY17DRAFT_322262</name>
</gene>
<dbReference type="AlphaFoldDB" id="A0A6A6PYY8"/>
<dbReference type="PROSITE" id="PS51464">
    <property type="entry name" value="SIS"/>
    <property type="match status" value="1"/>
</dbReference>
<proteinExistence type="predicted"/>
<dbReference type="OrthoDB" id="1872003at2759"/>
<accession>A0A6A6PYY8</accession>
<protein>
    <recommendedName>
        <fullName evidence="2">SIS domain-containing protein</fullName>
    </recommendedName>
</protein>
<dbReference type="Pfam" id="PF01380">
    <property type="entry name" value="SIS"/>
    <property type="match status" value="1"/>
</dbReference>
<dbReference type="GeneID" id="54477779"/>
<feature type="compositionally biased region" description="Basic residues" evidence="1">
    <location>
        <begin position="1"/>
        <end position="11"/>
    </location>
</feature>
<keyword evidence="4" id="KW-1185">Reference proteome</keyword>
<evidence type="ECO:0000259" key="2">
    <source>
        <dbReference type="PROSITE" id="PS51464"/>
    </source>
</evidence>
<evidence type="ECO:0000313" key="4">
    <source>
        <dbReference type="Proteomes" id="UP000799767"/>
    </source>
</evidence>
<dbReference type="SUPFAM" id="SSF53697">
    <property type="entry name" value="SIS domain"/>
    <property type="match status" value="1"/>
</dbReference>
<sequence length="282" mass="29821">MEPGPPRKRQKFIVEDDEAREEDADEHLPTPPASDCDVENAESRMLKRATKVLATASAALDHLTQLYDNDSSIRQNFTAAVDAVVAAHHSGRKLIVCGVGKSAFIGMKLAATCRSLGIGASFMHACEAAHGDLGDVRGGDVLLFVSFSGKTPELINLLPHLPQSTAVIVLSSQTKAADCPLLAGRGDNGLLLPAPIPESEEATFGVSAPTTSTTVALAVADMLALSVAEKIHQENKQSVFKRNHPGGAIGMDHREVKKLKKDGMKVSILELPSPSISAEDSC</sequence>
<reference evidence="3" key="1">
    <citation type="journal article" date="2020" name="Stud. Mycol.">
        <title>101 Dothideomycetes genomes: a test case for predicting lifestyles and emergence of pathogens.</title>
        <authorList>
            <person name="Haridas S."/>
            <person name="Albert R."/>
            <person name="Binder M."/>
            <person name="Bloem J."/>
            <person name="Labutti K."/>
            <person name="Salamov A."/>
            <person name="Andreopoulos B."/>
            <person name="Baker S."/>
            <person name="Barry K."/>
            <person name="Bills G."/>
            <person name="Bluhm B."/>
            <person name="Cannon C."/>
            <person name="Castanera R."/>
            <person name="Culley D."/>
            <person name="Daum C."/>
            <person name="Ezra D."/>
            <person name="Gonzalez J."/>
            <person name="Henrissat B."/>
            <person name="Kuo A."/>
            <person name="Liang C."/>
            <person name="Lipzen A."/>
            <person name="Lutzoni F."/>
            <person name="Magnuson J."/>
            <person name="Mondo S."/>
            <person name="Nolan M."/>
            <person name="Ohm R."/>
            <person name="Pangilinan J."/>
            <person name="Park H.-J."/>
            <person name="Ramirez L."/>
            <person name="Alfaro M."/>
            <person name="Sun H."/>
            <person name="Tritt A."/>
            <person name="Yoshinaga Y."/>
            <person name="Zwiers L.-H."/>
            <person name="Turgeon B."/>
            <person name="Goodwin S."/>
            <person name="Spatafora J."/>
            <person name="Crous P."/>
            <person name="Grigoriev I."/>
        </authorList>
    </citation>
    <scope>NUCLEOTIDE SEQUENCE</scope>
    <source>
        <strain evidence="3">CBS 113389</strain>
    </source>
</reference>
<dbReference type="PANTHER" id="PTHR38418:SF2">
    <property type="entry name" value="SUGAR ISOMERASE, KPSF_GUTQ (AFU_ORTHOLOGUE AFUA_6G08860)"/>
    <property type="match status" value="1"/>
</dbReference>
<dbReference type="PANTHER" id="PTHR38418">
    <property type="entry name" value="SUGAR ISOMERASE, KPSF/GUTQ (AFU_ORTHOLOGUE AFUA_6G08860)"/>
    <property type="match status" value="1"/>
</dbReference>
<dbReference type="GO" id="GO:0097367">
    <property type="term" value="F:carbohydrate derivative binding"/>
    <property type="evidence" value="ECO:0007669"/>
    <property type="project" value="InterPro"/>
</dbReference>